<feature type="region of interest" description="Disordered" evidence="6">
    <location>
        <begin position="331"/>
        <end position="425"/>
    </location>
</feature>
<name>A0A8H6VX44_9AGAR</name>
<evidence type="ECO:0000313" key="9">
    <source>
        <dbReference type="Proteomes" id="UP000636479"/>
    </source>
</evidence>
<evidence type="ECO:0000256" key="6">
    <source>
        <dbReference type="SAM" id="MobiDB-lite"/>
    </source>
</evidence>
<dbReference type="GO" id="GO:0000978">
    <property type="term" value="F:RNA polymerase II cis-regulatory region sequence-specific DNA binding"/>
    <property type="evidence" value="ECO:0007669"/>
    <property type="project" value="TreeGrafter"/>
</dbReference>
<feature type="compositionally biased region" description="Low complexity" evidence="6">
    <location>
        <begin position="147"/>
        <end position="176"/>
    </location>
</feature>
<organism evidence="8 9">
    <name type="scientific">Mycena indigotica</name>
    <dbReference type="NCBI Taxonomy" id="2126181"/>
    <lineage>
        <taxon>Eukaryota</taxon>
        <taxon>Fungi</taxon>
        <taxon>Dikarya</taxon>
        <taxon>Basidiomycota</taxon>
        <taxon>Agaricomycotina</taxon>
        <taxon>Agaricomycetes</taxon>
        <taxon>Agaricomycetidae</taxon>
        <taxon>Agaricales</taxon>
        <taxon>Marasmiineae</taxon>
        <taxon>Mycenaceae</taxon>
        <taxon>Mycena</taxon>
    </lineage>
</organism>
<dbReference type="GO" id="GO:0005667">
    <property type="term" value="C:transcription regulator complex"/>
    <property type="evidence" value="ECO:0007669"/>
    <property type="project" value="TreeGrafter"/>
</dbReference>
<evidence type="ECO:0000313" key="8">
    <source>
        <dbReference type="EMBL" id="KAF7291399.1"/>
    </source>
</evidence>
<dbReference type="OrthoDB" id="6365676at2759"/>
<dbReference type="GO" id="GO:0000785">
    <property type="term" value="C:chromatin"/>
    <property type="evidence" value="ECO:0007669"/>
    <property type="project" value="TreeGrafter"/>
</dbReference>
<dbReference type="EMBL" id="JACAZF010000013">
    <property type="protein sequence ID" value="KAF7291399.1"/>
    <property type="molecule type" value="Genomic_DNA"/>
</dbReference>
<protein>
    <recommendedName>
        <fullName evidence="7">C2H2-type domain-containing protein</fullName>
    </recommendedName>
</protein>
<feature type="domain" description="C2H2-type" evidence="7">
    <location>
        <begin position="25"/>
        <end position="52"/>
    </location>
</feature>
<dbReference type="Proteomes" id="UP000636479">
    <property type="component" value="Unassembled WGS sequence"/>
</dbReference>
<evidence type="ECO:0000256" key="3">
    <source>
        <dbReference type="ARBA" id="ARBA00022771"/>
    </source>
</evidence>
<evidence type="ECO:0000259" key="7">
    <source>
        <dbReference type="PROSITE" id="PS50157"/>
    </source>
</evidence>
<comment type="caution">
    <text evidence="8">The sequence shown here is derived from an EMBL/GenBank/DDBJ whole genome shotgun (WGS) entry which is preliminary data.</text>
</comment>
<dbReference type="GO" id="GO:0031519">
    <property type="term" value="C:PcG protein complex"/>
    <property type="evidence" value="ECO:0007669"/>
    <property type="project" value="TreeGrafter"/>
</dbReference>
<evidence type="ECO:0000256" key="5">
    <source>
        <dbReference type="PROSITE-ProRule" id="PRU00042"/>
    </source>
</evidence>
<dbReference type="GO" id="GO:0000981">
    <property type="term" value="F:DNA-binding transcription factor activity, RNA polymerase II-specific"/>
    <property type="evidence" value="ECO:0007669"/>
    <property type="project" value="UniProtKB-ARBA"/>
</dbReference>
<dbReference type="InterPro" id="IPR036236">
    <property type="entry name" value="Znf_C2H2_sf"/>
</dbReference>
<dbReference type="RefSeq" id="XP_037214521.1">
    <property type="nucleotide sequence ID" value="XM_037369315.1"/>
</dbReference>
<feature type="compositionally biased region" description="Low complexity" evidence="6">
    <location>
        <begin position="123"/>
        <end position="139"/>
    </location>
</feature>
<feature type="compositionally biased region" description="Low complexity" evidence="6">
    <location>
        <begin position="1"/>
        <end position="11"/>
    </location>
</feature>
<dbReference type="AlphaFoldDB" id="A0A8H6VX44"/>
<feature type="compositionally biased region" description="Low complexity" evidence="6">
    <location>
        <begin position="345"/>
        <end position="354"/>
    </location>
</feature>
<feature type="region of interest" description="Disordered" evidence="6">
    <location>
        <begin position="1"/>
        <end position="24"/>
    </location>
</feature>
<reference evidence="8" key="1">
    <citation type="submission" date="2020-05" db="EMBL/GenBank/DDBJ databases">
        <title>Mycena genomes resolve the evolution of fungal bioluminescence.</title>
        <authorList>
            <person name="Tsai I.J."/>
        </authorList>
    </citation>
    <scope>NUCLEOTIDE SEQUENCE</scope>
    <source>
        <strain evidence="8">171206Taipei</strain>
    </source>
</reference>
<feature type="region of interest" description="Disordered" evidence="6">
    <location>
        <begin position="123"/>
        <end position="193"/>
    </location>
</feature>
<proteinExistence type="predicted"/>
<keyword evidence="3 5" id="KW-0863">Zinc-finger</keyword>
<sequence>MTSPSTTTSSTPSPPPSNTGPGKTHRCAYCAKSFSTSGHLSRHVRVHTGEMNFVCSFPGCTTRCSRKDNLRQHYRLHFDIRDPEELRRQAPHKKRRKTRVQRVATVDTLVPGGLQVMSGFASSSSTAMTGFGSSSSSTSPTPPPPVLSLHPRSPRSSSPGSSLSSLSPDLHPPRSLSADEMSLPGGPHGQKREDGADVLLRLHTEARGMPASAATRYGRHIGEPRISNLGLGIGLGNDQPSSRNYMSPPSTASASTPGSAMYFSSPSTSSASSAYAGASFTGMDYYRGAASSSNGGFDLDSRQDWFPVDRRWESSSPAPAYGLPISAHATQLHHPHSHQSHSHSHQTQPQSAPPYRTRSASIANGMIYRGQPGHAHHGSHQAHGYSQSQPHAHSHSSSPTGPGPLLPQLLPPARPQQARNGHGKLVVHRASPRQPAPTLLIHQSKTPAHFLRSRPTLVPFLSFVYP</sequence>
<dbReference type="InterPro" id="IPR013087">
    <property type="entry name" value="Znf_C2H2_type"/>
</dbReference>
<dbReference type="GeneID" id="59351831"/>
<evidence type="ECO:0000256" key="1">
    <source>
        <dbReference type="ARBA" id="ARBA00022723"/>
    </source>
</evidence>
<dbReference type="PROSITE" id="PS50157">
    <property type="entry name" value="ZINC_FINGER_C2H2_2"/>
    <property type="match status" value="2"/>
</dbReference>
<evidence type="ECO:0000256" key="4">
    <source>
        <dbReference type="ARBA" id="ARBA00022833"/>
    </source>
</evidence>
<dbReference type="SUPFAM" id="SSF57667">
    <property type="entry name" value="beta-beta-alpha zinc fingers"/>
    <property type="match status" value="1"/>
</dbReference>
<keyword evidence="4" id="KW-0862">Zinc</keyword>
<keyword evidence="9" id="KW-1185">Reference proteome</keyword>
<dbReference type="Gene3D" id="3.30.160.60">
    <property type="entry name" value="Classic Zinc Finger"/>
    <property type="match status" value="2"/>
</dbReference>
<dbReference type="PANTHER" id="PTHR14003">
    <property type="entry name" value="TRANSCRIPTIONAL REPRESSOR PROTEIN YY"/>
    <property type="match status" value="1"/>
</dbReference>
<dbReference type="FunFam" id="3.30.160.60:FF:000072">
    <property type="entry name" value="zinc finger protein 143 isoform X1"/>
    <property type="match status" value="1"/>
</dbReference>
<feature type="compositionally biased region" description="Low complexity" evidence="6">
    <location>
        <begin position="381"/>
        <end position="400"/>
    </location>
</feature>
<dbReference type="PROSITE" id="PS00028">
    <property type="entry name" value="ZINC_FINGER_C2H2_1"/>
    <property type="match status" value="2"/>
</dbReference>
<dbReference type="SMART" id="SM00355">
    <property type="entry name" value="ZnF_C2H2"/>
    <property type="match status" value="2"/>
</dbReference>
<dbReference type="Pfam" id="PF00096">
    <property type="entry name" value="zf-C2H2"/>
    <property type="match status" value="2"/>
</dbReference>
<dbReference type="PANTHER" id="PTHR14003:SF19">
    <property type="entry name" value="YY2 TRANSCRIPTION FACTOR"/>
    <property type="match status" value="1"/>
</dbReference>
<evidence type="ECO:0000256" key="2">
    <source>
        <dbReference type="ARBA" id="ARBA00022737"/>
    </source>
</evidence>
<keyword evidence="2" id="KW-0677">Repeat</keyword>
<feature type="compositionally biased region" description="Basic residues" evidence="6">
    <location>
        <begin position="331"/>
        <end position="344"/>
    </location>
</feature>
<keyword evidence="1" id="KW-0479">Metal-binding</keyword>
<accession>A0A8H6VX44</accession>
<gene>
    <name evidence="8" type="ORF">MIND_01284500</name>
</gene>
<feature type="compositionally biased region" description="Pro residues" evidence="6">
    <location>
        <begin position="401"/>
        <end position="414"/>
    </location>
</feature>
<dbReference type="GO" id="GO:0008270">
    <property type="term" value="F:zinc ion binding"/>
    <property type="evidence" value="ECO:0007669"/>
    <property type="project" value="UniProtKB-KW"/>
</dbReference>
<feature type="domain" description="C2H2-type" evidence="7">
    <location>
        <begin position="53"/>
        <end position="82"/>
    </location>
</feature>